<name>C0CHZ2_BLAHS</name>
<dbReference type="AlphaFoldDB" id="C0CHZ2"/>
<sequence>MKKAVSADSNTDKAKKNQHYYLICERKWLYFVLIAVAGFWGAFTYLLRGDVFCNAQTGNVVLMGMALGTGHWMEGLYYLIPISAYMLGAFVSELLPNPIKHRLLVRWDTLLILIEMAVVLGIGFLPESAPVQISQVAINFIASMQYNTFRQAEGIPVATTFATNHIRQIGIGLAKEIRHRHTDEKSHRIKLKMHLKMLFFFAVGCIAGAFLSNHFLGKAIWATLLPLAFVFCVLLYADLVAEKSRIEEKPAGH</sequence>
<evidence type="ECO:0000313" key="3">
    <source>
        <dbReference type="Proteomes" id="UP000003100"/>
    </source>
</evidence>
<organism evidence="2 3">
    <name type="scientific">Blautia hydrogenotrophica (strain DSM 10507 / JCM 14656 / S5a33)</name>
    <name type="common">Ruminococcus hydrogenotrophicus</name>
    <dbReference type="NCBI Taxonomy" id="476272"/>
    <lineage>
        <taxon>Bacteria</taxon>
        <taxon>Bacillati</taxon>
        <taxon>Bacillota</taxon>
        <taxon>Clostridia</taxon>
        <taxon>Lachnospirales</taxon>
        <taxon>Lachnospiraceae</taxon>
        <taxon>Blautia</taxon>
    </lineage>
</organism>
<feature type="transmembrane region" description="Helical" evidence="1">
    <location>
        <begin position="75"/>
        <end position="95"/>
    </location>
</feature>
<keyword evidence="1" id="KW-0812">Transmembrane</keyword>
<feature type="transmembrane region" description="Helical" evidence="1">
    <location>
        <begin position="28"/>
        <end position="47"/>
    </location>
</feature>
<gene>
    <name evidence="2" type="ORF">RUMHYD_00456</name>
</gene>
<keyword evidence="3" id="KW-1185">Reference proteome</keyword>
<dbReference type="PATRIC" id="fig|476272.21.peg.3463"/>
<protein>
    <recommendedName>
        <fullName evidence="4">DUF1275 domain-containing protein</fullName>
    </recommendedName>
</protein>
<reference evidence="2 3" key="1">
    <citation type="submission" date="2009-01" db="EMBL/GenBank/DDBJ databases">
        <authorList>
            <person name="Fulton L."/>
            <person name="Clifton S."/>
            <person name="Fulton B."/>
            <person name="Xu J."/>
            <person name="Minx P."/>
            <person name="Pepin K.H."/>
            <person name="Johnson M."/>
            <person name="Bhonagiri V."/>
            <person name="Nash W.E."/>
            <person name="Mardis E.R."/>
            <person name="Wilson R.K."/>
        </authorList>
    </citation>
    <scope>NUCLEOTIDE SEQUENCE [LARGE SCALE GENOMIC DNA]</scope>
    <source>
        <strain evidence="3">DSM 10507 / JCM 14656 / S5a33</strain>
    </source>
</reference>
<dbReference type="PANTHER" id="PTHR37314">
    <property type="entry name" value="SLR0142 PROTEIN"/>
    <property type="match status" value="1"/>
</dbReference>
<evidence type="ECO:0008006" key="4">
    <source>
        <dbReference type="Google" id="ProtNLM"/>
    </source>
</evidence>
<dbReference type="Pfam" id="PF06912">
    <property type="entry name" value="DUF1275"/>
    <property type="match status" value="1"/>
</dbReference>
<reference evidence="2 3" key="2">
    <citation type="submission" date="2009-02" db="EMBL/GenBank/DDBJ databases">
        <title>Draft genome sequence of Blautia hydrogenotrophica DSM 10507 (Ruminococcus hydrogenotrophicus DSM 10507).</title>
        <authorList>
            <person name="Sudarsanam P."/>
            <person name="Ley R."/>
            <person name="Guruge J."/>
            <person name="Turnbaugh P.J."/>
            <person name="Mahowald M."/>
            <person name="Liep D."/>
            <person name="Gordon J."/>
        </authorList>
    </citation>
    <scope>NUCLEOTIDE SEQUENCE [LARGE SCALE GENOMIC DNA]</scope>
    <source>
        <strain evidence="3">DSM 10507 / JCM 14656 / S5a33</strain>
    </source>
</reference>
<dbReference type="HOGENOM" id="CLU_079303_0_1_9"/>
<proteinExistence type="predicted"/>
<dbReference type="EMBL" id="ACBZ01000017">
    <property type="protein sequence ID" value="EEG50580.1"/>
    <property type="molecule type" value="Genomic_DNA"/>
</dbReference>
<comment type="caution">
    <text evidence="2">The sequence shown here is derived from an EMBL/GenBank/DDBJ whole genome shotgun (WGS) entry which is preliminary data.</text>
</comment>
<dbReference type="eggNOG" id="COG3619">
    <property type="taxonomic scope" value="Bacteria"/>
</dbReference>
<accession>C0CHZ2</accession>
<dbReference type="Proteomes" id="UP000003100">
    <property type="component" value="Unassembled WGS sequence"/>
</dbReference>
<feature type="transmembrane region" description="Helical" evidence="1">
    <location>
        <begin position="195"/>
        <end position="213"/>
    </location>
</feature>
<keyword evidence="1" id="KW-1133">Transmembrane helix</keyword>
<dbReference type="PANTHER" id="PTHR37314:SF4">
    <property type="entry name" value="UPF0700 TRANSMEMBRANE PROTEIN YOAK"/>
    <property type="match status" value="1"/>
</dbReference>
<evidence type="ECO:0000256" key="1">
    <source>
        <dbReference type="SAM" id="Phobius"/>
    </source>
</evidence>
<evidence type="ECO:0000313" key="2">
    <source>
        <dbReference type="EMBL" id="EEG50580.1"/>
    </source>
</evidence>
<feature type="transmembrane region" description="Helical" evidence="1">
    <location>
        <begin position="219"/>
        <end position="239"/>
    </location>
</feature>
<keyword evidence="1" id="KW-0472">Membrane</keyword>
<dbReference type="InterPro" id="IPR010699">
    <property type="entry name" value="DUF1275"/>
</dbReference>